<sequence length="64" mass="7414">MNRNKCKKNKRRKPPAGHQDIRDLGFILLVFGVVTICAFFLPVKAWILLLGVLLLICGIRLYYR</sequence>
<keyword evidence="1" id="KW-1133">Transmembrane helix</keyword>
<keyword evidence="1" id="KW-0812">Transmembrane</keyword>
<feature type="transmembrane region" description="Helical" evidence="1">
    <location>
        <begin position="21"/>
        <end position="41"/>
    </location>
</feature>
<evidence type="ECO:0000313" key="2">
    <source>
        <dbReference type="EMBL" id="MCQ4637407.1"/>
    </source>
</evidence>
<name>A0ABT1RQE8_9FIRM</name>
<evidence type="ECO:0000313" key="3">
    <source>
        <dbReference type="Proteomes" id="UP001524502"/>
    </source>
</evidence>
<organism evidence="2 3">
    <name type="scientific">Anaerovorax odorimutans</name>
    <dbReference type="NCBI Taxonomy" id="109327"/>
    <lineage>
        <taxon>Bacteria</taxon>
        <taxon>Bacillati</taxon>
        <taxon>Bacillota</taxon>
        <taxon>Clostridia</taxon>
        <taxon>Peptostreptococcales</taxon>
        <taxon>Anaerovoracaceae</taxon>
        <taxon>Anaerovorax</taxon>
    </lineage>
</organism>
<gene>
    <name evidence="2" type="ORF">NE619_11790</name>
</gene>
<dbReference type="RefSeq" id="WP_256132595.1">
    <property type="nucleotide sequence ID" value="NZ_JANFXK010000012.1"/>
</dbReference>
<proteinExistence type="predicted"/>
<comment type="caution">
    <text evidence="2">The sequence shown here is derived from an EMBL/GenBank/DDBJ whole genome shotgun (WGS) entry which is preliminary data.</text>
</comment>
<feature type="transmembrane region" description="Helical" evidence="1">
    <location>
        <begin position="47"/>
        <end position="63"/>
    </location>
</feature>
<protein>
    <submittedName>
        <fullName evidence="2">Uncharacterized protein</fullName>
    </submittedName>
</protein>
<dbReference type="Proteomes" id="UP001524502">
    <property type="component" value="Unassembled WGS sequence"/>
</dbReference>
<accession>A0ABT1RQE8</accession>
<keyword evidence="3" id="KW-1185">Reference proteome</keyword>
<dbReference type="EMBL" id="JANFXK010000012">
    <property type="protein sequence ID" value="MCQ4637407.1"/>
    <property type="molecule type" value="Genomic_DNA"/>
</dbReference>
<keyword evidence="1" id="KW-0472">Membrane</keyword>
<evidence type="ECO:0000256" key="1">
    <source>
        <dbReference type="SAM" id="Phobius"/>
    </source>
</evidence>
<reference evidence="2 3" key="1">
    <citation type="submission" date="2022-06" db="EMBL/GenBank/DDBJ databases">
        <title>Isolation of gut microbiota from human fecal samples.</title>
        <authorList>
            <person name="Pamer E.G."/>
            <person name="Barat B."/>
            <person name="Waligurski E."/>
            <person name="Medina S."/>
            <person name="Paddock L."/>
            <person name="Mostad J."/>
        </authorList>
    </citation>
    <scope>NUCLEOTIDE SEQUENCE [LARGE SCALE GENOMIC DNA]</scope>
    <source>
        <strain evidence="2 3">SL.3.17</strain>
    </source>
</reference>